<dbReference type="InterPro" id="IPR001806">
    <property type="entry name" value="Small_GTPase"/>
</dbReference>
<gene>
    <name evidence="5" type="ORF">BYL167_LOCUS19881</name>
</gene>
<evidence type="ECO:0008006" key="7">
    <source>
        <dbReference type="Google" id="ProtNLM"/>
    </source>
</evidence>
<accession>A0A8S2QQN5</accession>
<dbReference type="PROSITE" id="PS51421">
    <property type="entry name" value="RAS"/>
    <property type="match status" value="1"/>
</dbReference>
<feature type="non-terminal residue" evidence="5">
    <location>
        <position position="1"/>
    </location>
</feature>
<dbReference type="Gene3D" id="3.40.50.300">
    <property type="entry name" value="P-loop containing nucleotide triphosphate hydrolases"/>
    <property type="match status" value="1"/>
</dbReference>
<evidence type="ECO:0000256" key="4">
    <source>
        <dbReference type="ARBA" id="ARBA00023288"/>
    </source>
</evidence>
<dbReference type="PANTHER" id="PTHR47979">
    <property type="entry name" value="DRAB11-RELATED"/>
    <property type="match status" value="1"/>
</dbReference>
<comment type="similarity">
    <text evidence="1">Belongs to the small GTPase superfamily. Rab family.</text>
</comment>
<dbReference type="NCBIfam" id="TIGR00231">
    <property type="entry name" value="small_GTP"/>
    <property type="match status" value="1"/>
</dbReference>
<evidence type="ECO:0000256" key="3">
    <source>
        <dbReference type="ARBA" id="ARBA00023134"/>
    </source>
</evidence>
<keyword evidence="2" id="KW-0547">Nucleotide-binding</keyword>
<proteinExistence type="inferred from homology"/>
<protein>
    <recommendedName>
        <fullName evidence="7">Ras-related protein Rab-39B</fullName>
    </recommendedName>
</protein>
<keyword evidence="3" id="KW-0342">GTP-binding</keyword>
<dbReference type="PROSITE" id="PS51419">
    <property type="entry name" value="RAB"/>
    <property type="match status" value="1"/>
</dbReference>
<dbReference type="GO" id="GO:0005525">
    <property type="term" value="F:GTP binding"/>
    <property type="evidence" value="ECO:0007669"/>
    <property type="project" value="UniProtKB-KW"/>
</dbReference>
<reference evidence="5" key="1">
    <citation type="submission" date="2021-02" db="EMBL/GenBank/DDBJ databases">
        <authorList>
            <person name="Nowell W R."/>
        </authorList>
    </citation>
    <scope>NUCLEOTIDE SEQUENCE</scope>
</reference>
<evidence type="ECO:0000256" key="2">
    <source>
        <dbReference type="ARBA" id="ARBA00022741"/>
    </source>
</evidence>
<dbReference type="SUPFAM" id="SSF52540">
    <property type="entry name" value="P-loop containing nucleoside triphosphate hydrolases"/>
    <property type="match status" value="1"/>
</dbReference>
<evidence type="ECO:0000256" key="1">
    <source>
        <dbReference type="ARBA" id="ARBA00006270"/>
    </source>
</evidence>
<dbReference type="GO" id="GO:0003924">
    <property type="term" value="F:GTPase activity"/>
    <property type="evidence" value="ECO:0007669"/>
    <property type="project" value="InterPro"/>
</dbReference>
<dbReference type="PRINTS" id="PR00449">
    <property type="entry name" value="RASTRNSFRMNG"/>
</dbReference>
<evidence type="ECO:0000313" key="6">
    <source>
        <dbReference type="Proteomes" id="UP000681967"/>
    </source>
</evidence>
<dbReference type="InterPro" id="IPR005225">
    <property type="entry name" value="Small_GTP-bd"/>
</dbReference>
<dbReference type="Pfam" id="PF00071">
    <property type="entry name" value="Ras"/>
    <property type="match status" value="1"/>
</dbReference>
<dbReference type="SMART" id="SM00175">
    <property type="entry name" value="RAB"/>
    <property type="match status" value="1"/>
</dbReference>
<dbReference type="EMBL" id="CAJOBH010008572">
    <property type="protein sequence ID" value="CAF4117035.1"/>
    <property type="molecule type" value="Genomic_DNA"/>
</dbReference>
<evidence type="ECO:0000313" key="5">
    <source>
        <dbReference type="EMBL" id="CAF4117035.1"/>
    </source>
</evidence>
<organism evidence="5 6">
    <name type="scientific">Rotaria magnacalcarata</name>
    <dbReference type="NCBI Taxonomy" id="392030"/>
    <lineage>
        <taxon>Eukaryota</taxon>
        <taxon>Metazoa</taxon>
        <taxon>Spiralia</taxon>
        <taxon>Gnathifera</taxon>
        <taxon>Rotifera</taxon>
        <taxon>Eurotatoria</taxon>
        <taxon>Bdelloidea</taxon>
        <taxon>Philodinida</taxon>
        <taxon>Philodinidae</taxon>
        <taxon>Rotaria</taxon>
    </lineage>
</organism>
<dbReference type="SMART" id="SM00174">
    <property type="entry name" value="RHO"/>
    <property type="match status" value="1"/>
</dbReference>
<dbReference type="SMART" id="SM00176">
    <property type="entry name" value="RAN"/>
    <property type="match status" value="1"/>
</dbReference>
<comment type="caution">
    <text evidence="5">The sequence shown here is derived from an EMBL/GenBank/DDBJ whole genome shotgun (WGS) entry which is preliminary data.</text>
</comment>
<dbReference type="AlphaFoldDB" id="A0A8S2QQN5"/>
<sequence length="239" mass="27114">IFFVLFYAKDINIVLIIMDSMYSYDYQFRLIVVGDSTVGKSSLLRKFCDGVFSQDPDPTVGVDFNVRIIEVKPGVKVKLQLWDTAGQERFKSITRAYYRNSVGVLLIYDTTNYVSFTHVTSWLNDARAQIQPYQSVFLLVGTKIDRESERQVTTEEGKAFADFHNVSFIETSSKSSLYVQEAFALIAREIYDMLIEGRIHVQNGWDGVKPGPNNANTYQNQSIDVLPSVQPRRNGCCGS</sequence>
<dbReference type="InterPro" id="IPR027417">
    <property type="entry name" value="P-loop_NTPase"/>
</dbReference>
<name>A0A8S2QQN5_9BILA</name>
<dbReference type="Proteomes" id="UP000681967">
    <property type="component" value="Unassembled WGS sequence"/>
</dbReference>
<dbReference type="PROSITE" id="PS51420">
    <property type="entry name" value="RHO"/>
    <property type="match status" value="1"/>
</dbReference>
<dbReference type="SMART" id="SM00173">
    <property type="entry name" value="RAS"/>
    <property type="match status" value="1"/>
</dbReference>
<dbReference type="FunFam" id="3.40.50.300:FF:001129">
    <property type="entry name" value="ras-related protein Rab-44 isoform X2"/>
    <property type="match status" value="1"/>
</dbReference>
<keyword evidence="4" id="KW-0449">Lipoprotein</keyword>
<dbReference type="InterPro" id="IPR050209">
    <property type="entry name" value="Rab_GTPases_membrane_traffic"/>
</dbReference>